<dbReference type="EMBL" id="CP023564">
    <property type="protein sequence ID" value="ATG54663.1"/>
    <property type="molecule type" value="Genomic_DNA"/>
</dbReference>
<keyword evidence="5" id="KW-0067">ATP-binding</keyword>
<evidence type="ECO:0000256" key="4">
    <source>
        <dbReference type="ARBA" id="ARBA00022777"/>
    </source>
</evidence>
<dbReference type="PANTHER" id="PTHR43085">
    <property type="entry name" value="HEXOKINASE FAMILY MEMBER"/>
    <property type="match status" value="1"/>
</dbReference>
<feature type="region of interest" description="Disordered" evidence="6">
    <location>
        <begin position="305"/>
        <end position="333"/>
    </location>
</feature>
<dbReference type="PROSITE" id="PS00583">
    <property type="entry name" value="PFKB_KINASES_1"/>
    <property type="match status" value="1"/>
</dbReference>
<evidence type="ECO:0000256" key="3">
    <source>
        <dbReference type="ARBA" id="ARBA00022741"/>
    </source>
</evidence>
<dbReference type="SUPFAM" id="SSF53613">
    <property type="entry name" value="Ribokinase-like"/>
    <property type="match status" value="1"/>
</dbReference>
<dbReference type="InterPro" id="IPR029056">
    <property type="entry name" value="Ribokinase-like"/>
</dbReference>
<gene>
    <name evidence="8" type="ORF">CFK41_07705</name>
</gene>
<dbReference type="Pfam" id="PF00294">
    <property type="entry name" value="PfkB"/>
    <property type="match status" value="1"/>
</dbReference>
<dbReference type="RefSeq" id="WP_096799128.1">
    <property type="nucleotide sequence ID" value="NZ_CP023564.1"/>
</dbReference>
<feature type="domain" description="Carbohydrate kinase PfkB" evidence="7">
    <location>
        <begin position="5"/>
        <end position="296"/>
    </location>
</feature>
<evidence type="ECO:0000313" key="9">
    <source>
        <dbReference type="Proteomes" id="UP000217889"/>
    </source>
</evidence>
<keyword evidence="4 8" id="KW-0418">Kinase</keyword>
<dbReference type="InterPro" id="IPR050306">
    <property type="entry name" value="PfkB_Carbo_kinase"/>
</dbReference>
<evidence type="ECO:0000259" key="7">
    <source>
        <dbReference type="Pfam" id="PF00294"/>
    </source>
</evidence>
<feature type="compositionally biased region" description="Polar residues" evidence="6">
    <location>
        <begin position="308"/>
        <end position="321"/>
    </location>
</feature>
<keyword evidence="2" id="KW-0808">Transferase</keyword>
<reference evidence="8 9" key="1">
    <citation type="journal article" date="2014" name="Int. J. Syst. Evol. Microbiol.">
        <title>Brachybacterium ginsengisoli sp. nov., isolated from soil of a ginseng field.</title>
        <authorList>
            <person name="Hoang V.A."/>
            <person name="Kim Y.J."/>
            <person name="Nguyen N.L."/>
            <person name="Yang D.C."/>
        </authorList>
    </citation>
    <scope>NUCLEOTIDE SEQUENCE [LARGE SCALE GENOMIC DNA]</scope>
    <source>
        <strain evidence="8 9">DCY80</strain>
    </source>
</reference>
<dbReference type="Gene3D" id="3.40.1190.20">
    <property type="match status" value="1"/>
</dbReference>
<dbReference type="InterPro" id="IPR002173">
    <property type="entry name" value="Carboh/pur_kinase_PfkB_CS"/>
</dbReference>
<dbReference type="GO" id="GO:0005524">
    <property type="term" value="F:ATP binding"/>
    <property type="evidence" value="ECO:0007669"/>
    <property type="project" value="UniProtKB-KW"/>
</dbReference>
<comment type="similarity">
    <text evidence="1">Belongs to the carbohydrate kinase PfkB family.</text>
</comment>
<protein>
    <submittedName>
        <fullName evidence="8">Carbohydrate kinase</fullName>
    </submittedName>
</protein>
<dbReference type="AlphaFoldDB" id="A0A291GWT2"/>
<dbReference type="CDD" id="cd01167">
    <property type="entry name" value="bac_FRK"/>
    <property type="match status" value="1"/>
</dbReference>
<dbReference type="GO" id="GO:0016301">
    <property type="term" value="F:kinase activity"/>
    <property type="evidence" value="ECO:0007669"/>
    <property type="project" value="UniProtKB-KW"/>
</dbReference>
<dbReference type="OrthoDB" id="9795789at2"/>
<dbReference type="PANTHER" id="PTHR43085:SF1">
    <property type="entry name" value="PSEUDOURIDINE KINASE-RELATED"/>
    <property type="match status" value="1"/>
</dbReference>
<evidence type="ECO:0000256" key="1">
    <source>
        <dbReference type="ARBA" id="ARBA00010688"/>
    </source>
</evidence>
<dbReference type="KEGG" id="bgg:CFK41_07705"/>
<dbReference type="Proteomes" id="UP000217889">
    <property type="component" value="Chromosome"/>
</dbReference>
<evidence type="ECO:0000256" key="6">
    <source>
        <dbReference type="SAM" id="MobiDB-lite"/>
    </source>
</evidence>
<evidence type="ECO:0000256" key="2">
    <source>
        <dbReference type="ARBA" id="ARBA00022679"/>
    </source>
</evidence>
<dbReference type="PROSITE" id="PS00584">
    <property type="entry name" value="PFKB_KINASES_2"/>
    <property type="match status" value="1"/>
</dbReference>
<accession>A0A291GWT2</accession>
<organism evidence="8 9">
    <name type="scientific">Brachybacterium ginsengisoli</name>
    <dbReference type="NCBI Taxonomy" id="1331682"/>
    <lineage>
        <taxon>Bacteria</taxon>
        <taxon>Bacillati</taxon>
        <taxon>Actinomycetota</taxon>
        <taxon>Actinomycetes</taxon>
        <taxon>Micrococcales</taxon>
        <taxon>Dermabacteraceae</taxon>
        <taxon>Brachybacterium</taxon>
    </lineage>
</organism>
<dbReference type="InterPro" id="IPR011611">
    <property type="entry name" value="PfkB_dom"/>
</dbReference>
<keyword evidence="3" id="KW-0547">Nucleotide-binding</keyword>
<sequence length="333" mass="34109">MSAAEALVVGEVLIDVVHAADGSVTSRPGGSPANVAVGLARLGVRTELLTTLGPDRHGDALRAHLGDAAVGLRAPTAPPPAVTSTARAVLDGRGAAEYTFDLDWDPGAFHSGDVRLLHTGSIAMMVEPGASQVEAAFAAASPGTVLSVDPNVRPSLGLAPGEVRDRIERIAPHAHVLKLSDEDLAWVHPDLGIDQALDRLHDAGATLVVLTRGAGGCTLSTAVARGDLAAPPATVVDTIGAGDSFMAGLLWAILESDGARELLDRAPTWPRLETWARTAMRCAAITVGRAGAQPPWAAELAATDHDGTTSSVPEAISTTAVQPGPLKARRGSE</sequence>
<keyword evidence="9" id="KW-1185">Reference proteome</keyword>
<evidence type="ECO:0000256" key="5">
    <source>
        <dbReference type="ARBA" id="ARBA00022840"/>
    </source>
</evidence>
<proteinExistence type="inferred from homology"/>
<name>A0A291GWT2_9MICO</name>
<evidence type="ECO:0000313" key="8">
    <source>
        <dbReference type="EMBL" id="ATG54663.1"/>
    </source>
</evidence>